<evidence type="ECO:0000313" key="3">
    <source>
        <dbReference type="EMBL" id="KAJ8048320.1"/>
    </source>
</evidence>
<feature type="compositionally biased region" description="Polar residues" evidence="1">
    <location>
        <begin position="440"/>
        <end position="482"/>
    </location>
</feature>
<name>A0A9Q1CPB5_HOLLE</name>
<dbReference type="InterPro" id="IPR000906">
    <property type="entry name" value="ZU5_dom"/>
</dbReference>
<reference evidence="3" key="1">
    <citation type="submission" date="2021-10" db="EMBL/GenBank/DDBJ databases">
        <title>Tropical sea cucumber genome reveals ecological adaptation and Cuvierian tubules defense mechanism.</title>
        <authorList>
            <person name="Chen T."/>
        </authorList>
    </citation>
    <scope>NUCLEOTIDE SEQUENCE</scope>
    <source>
        <strain evidence="3">Nanhai2018</strain>
        <tissue evidence="3">Muscle</tissue>
    </source>
</reference>
<dbReference type="EMBL" id="JAIZAY010000001">
    <property type="protein sequence ID" value="KAJ8048320.1"/>
    <property type="molecule type" value="Genomic_DNA"/>
</dbReference>
<dbReference type="CDD" id="cd01670">
    <property type="entry name" value="Death"/>
    <property type="match status" value="1"/>
</dbReference>
<dbReference type="InterPro" id="IPR037936">
    <property type="entry name" value="UNC5A-D"/>
</dbReference>
<feature type="domain" description="Death" evidence="2">
    <location>
        <begin position="353"/>
        <end position="437"/>
    </location>
</feature>
<dbReference type="GO" id="GO:0016020">
    <property type="term" value="C:membrane"/>
    <property type="evidence" value="ECO:0007669"/>
    <property type="project" value="InterPro"/>
</dbReference>
<dbReference type="PANTHER" id="PTHR12582:SF41">
    <property type="entry name" value="UNC5C-LIKE PROTEIN"/>
    <property type="match status" value="1"/>
</dbReference>
<dbReference type="SMART" id="SM00005">
    <property type="entry name" value="DEATH"/>
    <property type="match status" value="1"/>
</dbReference>
<dbReference type="AlphaFoldDB" id="A0A9Q1CPB5"/>
<dbReference type="OrthoDB" id="100767at2759"/>
<keyword evidence="4" id="KW-1185">Reference proteome</keyword>
<sequence length="488" mass="55231">MERKISVTWITGGTVHIYDPTKNSWQTTTTHEMASRDMASDELKLQRKGFLERSASVSNRRCVLTIAGTGVELHIPPNAFQDQETERTVTLRIIPYHLPCGHTHRFEDHCAAVVEILPNKAILLSAAKLVLPHCLKLRNPRYCDGQVFESHHTPGQQPDWQNISKSVSLTVFHKFCEISLKNFCWVKIKLECGKEVIGKRLIVYATGDQCEEYNCATVNVGYHLDTPGADRIYRDNKQDYDVTQNFLFLKEPQMDLQITLAKTTPDIWTAESSSAVIPYQDIDLSLPTYRPFVLEKPASESPTPLFFCHFKVSRGTECYRDLPLTFKKTTETPPPAEHFVWTPGYRSMNETVTDNMLLEMSHKLGNKWKFIGRRLGLADSVLNHISSNNVGNQAEMAYQMLHEWKEKEGRRATYNSLENAFTKESRVDLVEELRAGLYSSPPNQISGQSQWSPLPASSDSMSLNSGPDPSPTVSDNEASRTNAFCPIV</sequence>
<dbReference type="InterPro" id="IPR011029">
    <property type="entry name" value="DEATH-like_dom_sf"/>
</dbReference>
<dbReference type="SUPFAM" id="SSF47986">
    <property type="entry name" value="DEATH domain"/>
    <property type="match status" value="1"/>
</dbReference>
<proteinExistence type="predicted"/>
<dbReference type="Gene3D" id="1.10.533.10">
    <property type="entry name" value="Death Domain, Fas"/>
    <property type="match status" value="1"/>
</dbReference>
<comment type="caution">
    <text evidence="3">The sequence shown here is derived from an EMBL/GenBank/DDBJ whole genome shotgun (WGS) entry which is preliminary data.</text>
</comment>
<dbReference type="GO" id="GO:0005042">
    <property type="term" value="F:netrin receptor activity"/>
    <property type="evidence" value="ECO:0007669"/>
    <property type="project" value="InterPro"/>
</dbReference>
<dbReference type="InterPro" id="IPR000488">
    <property type="entry name" value="Death_dom"/>
</dbReference>
<evidence type="ECO:0000256" key="1">
    <source>
        <dbReference type="SAM" id="MobiDB-lite"/>
    </source>
</evidence>
<accession>A0A9Q1CPB5</accession>
<dbReference type="Proteomes" id="UP001152320">
    <property type="component" value="Chromosome 1"/>
</dbReference>
<dbReference type="Gene3D" id="2.60.220.30">
    <property type="match status" value="1"/>
</dbReference>
<dbReference type="Pfam" id="PF00531">
    <property type="entry name" value="Death"/>
    <property type="match status" value="1"/>
</dbReference>
<dbReference type="Pfam" id="PF00791">
    <property type="entry name" value="ZU5"/>
    <property type="match status" value="1"/>
</dbReference>
<feature type="region of interest" description="Disordered" evidence="1">
    <location>
        <begin position="438"/>
        <end position="488"/>
    </location>
</feature>
<evidence type="ECO:0000313" key="4">
    <source>
        <dbReference type="Proteomes" id="UP001152320"/>
    </source>
</evidence>
<evidence type="ECO:0000259" key="2">
    <source>
        <dbReference type="PROSITE" id="PS50017"/>
    </source>
</evidence>
<gene>
    <name evidence="3" type="ORF">HOLleu_00583</name>
</gene>
<protein>
    <recommendedName>
        <fullName evidence="2">Death domain-containing protein</fullName>
    </recommendedName>
</protein>
<dbReference type="PROSITE" id="PS50017">
    <property type="entry name" value="DEATH_DOMAIN"/>
    <property type="match status" value="1"/>
</dbReference>
<dbReference type="PANTHER" id="PTHR12582">
    <property type="entry name" value="NETRIN RECEPTOR UNC5"/>
    <property type="match status" value="1"/>
</dbReference>
<organism evidence="3 4">
    <name type="scientific">Holothuria leucospilota</name>
    <name type="common">Black long sea cucumber</name>
    <name type="synonym">Mertensiothuria leucospilota</name>
    <dbReference type="NCBI Taxonomy" id="206669"/>
    <lineage>
        <taxon>Eukaryota</taxon>
        <taxon>Metazoa</taxon>
        <taxon>Echinodermata</taxon>
        <taxon>Eleutherozoa</taxon>
        <taxon>Echinozoa</taxon>
        <taxon>Holothuroidea</taxon>
        <taxon>Aspidochirotacea</taxon>
        <taxon>Aspidochirotida</taxon>
        <taxon>Holothuriidae</taxon>
        <taxon>Holothuria</taxon>
    </lineage>
</organism>